<feature type="compositionally biased region" description="Acidic residues" evidence="1">
    <location>
        <begin position="370"/>
        <end position="385"/>
    </location>
</feature>
<dbReference type="AlphaFoldDB" id="A0ABD5Q6P4"/>
<feature type="region of interest" description="Disordered" evidence="1">
    <location>
        <begin position="370"/>
        <end position="398"/>
    </location>
</feature>
<dbReference type="RefSeq" id="WP_254268058.1">
    <property type="nucleotide sequence ID" value="NZ_CP100400.1"/>
</dbReference>
<comment type="caution">
    <text evidence="2">The sequence shown here is derived from an EMBL/GenBank/DDBJ whole genome shotgun (WGS) entry which is preliminary data.</text>
</comment>
<gene>
    <name evidence="2" type="ORF">ACFO9K_18925</name>
</gene>
<evidence type="ECO:0000256" key="1">
    <source>
        <dbReference type="SAM" id="MobiDB-lite"/>
    </source>
</evidence>
<dbReference type="EMBL" id="JBHSHT010000002">
    <property type="protein sequence ID" value="MFC4826333.1"/>
    <property type="molecule type" value="Genomic_DNA"/>
</dbReference>
<organism evidence="2 3">
    <name type="scientific">Halorussus aquaticus</name>
    <dbReference type="NCBI Taxonomy" id="2953748"/>
    <lineage>
        <taxon>Archaea</taxon>
        <taxon>Methanobacteriati</taxon>
        <taxon>Methanobacteriota</taxon>
        <taxon>Stenosarchaea group</taxon>
        <taxon>Halobacteria</taxon>
        <taxon>Halobacteriales</taxon>
        <taxon>Haladaptataceae</taxon>
        <taxon>Halorussus</taxon>
    </lineage>
</organism>
<sequence>MRDMKRRQFGAALATAAFSLGGVVKTTRSASAQETEPLQIEDVTVSFGGVTSSVGSATFSFEDGTMQFQVSDWTMEGADKSLSIAQASVSAADVSAETYATIRGAMVESFSGRSLSPLLSTLAEVDVNPDASVEVVVESVETDGQLVADQIAATGTVGSVVPEGTRALLRDGATLEEVAALGTAEWSELTVQRGSTEFTATDVVMERQGTGVAISAPSGSASASGRTFEFSDMSLDLMPPETIPAAHVEFASQVRQLAADGNLSSSAVSSAAEDAGVTAENTSEAVRNARFELSFADVTEGGETVVSDFQTSGTLAELLQVLRQRTDSETGDGTEDQQLPMEAVVTNPGTDEPANYTFRVTGDLRNLEPDEDASAATEEITDLGEEGTRVEGTVGTGDDRFAFSGELVEEDVPDSIQIEVSER</sequence>
<proteinExistence type="predicted"/>
<dbReference type="Proteomes" id="UP001595945">
    <property type="component" value="Unassembled WGS sequence"/>
</dbReference>
<evidence type="ECO:0000313" key="2">
    <source>
        <dbReference type="EMBL" id="MFC4826333.1"/>
    </source>
</evidence>
<protein>
    <submittedName>
        <fullName evidence="2">Uncharacterized protein</fullName>
    </submittedName>
</protein>
<evidence type="ECO:0000313" key="3">
    <source>
        <dbReference type="Proteomes" id="UP001595945"/>
    </source>
</evidence>
<name>A0ABD5Q6P4_9EURY</name>
<keyword evidence="3" id="KW-1185">Reference proteome</keyword>
<dbReference type="GeneID" id="73046570"/>
<reference evidence="2 3" key="1">
    <citation type="journal article" date="2019" name="Int. J. Syst. Evol. Microbiol.">
        <title>The Global Catalogue of Microorganisms (GCM) 10K type strain sequencing project: providing services to taxonomists for standard genome sequencing and annotation.</title>
        <authorList>
            <consortium name="The Broad Institute Genomics Platform"/>
            <consortium name="The Broad Institute Genome Sequencing Center for Infectious Disease"/>
            <person name="Wu L."/>
            <person name="Ma J."/>
        </authorList>
    </citation>
    <scope>NUCLEOTIDE SEQUENCE [LARGE SCALE GENOMIC DNA]</scope>
    <source>
        <strain evidence="2 3">XZYJ18</strain>
    </source>
</reference>
<accession>A0ABD5Q6P4</accession>